<dbReference type="PANTHER" id="PTHR45418">
    <property type="entry name" value="CANCER/TESTIS ANTIGEN 55"/>
    <property type="match status" value="1"/>
</dbReference>
<reference evidence="6" key="1">
    <citation type="submission" date="2012-12" db="EMBL/GenBank/DDBJ databases">
        <authorList>
            <person name="Hellsten U."/>
            <person name="Grimwood J."/>
            <person name="Chapman J.A."/>
            <person name="Shapiro H."/>
            <person name="Aerts A."/>
            <person name="Otillar R.P."/>
            <person name="Terry A.Y."/>
            <person name="Boore J.L."/>
            <person name="Simakov O."/>
            <person name="Marletaz F."/>
            <person name="Cho S.-J."/>
            <person name="Edsinger-Gonzales E."/>
            <person name="Havlak P."/>
            <person name="Kuo D.-H."/>
            <person name="Larsson T."/>
            <person name="Lv J."/>
            <person name="Arendt D."/>
            <person name="Savage R."/>
            <person name="Osoegawa K."/>
            <person name="de Jong P."/>
            <person name="Lindberg D.R."/>
            <person name="Seaver E.C."/>
            <person name="Weisblat D.A."/>
            <person name="Putnam N.H."/>
            <person name="Grigoriev I.V."/>
            <person name="Rokhsar D.S."/>
        </authorList>
    </citation>
    <scope>NUCLEOTIDE SEQUENCE</scope>
    <source>
        <strain evidence="6">I ESC-2004</strain>
    </source>
</reference>
<evidence type="ECO:0000313" key="5">
    <source>
        <dbReference type="EnsemblMetazoa" id="CapteP189533"/>
    </source>
</evidence>
<proteinExistence type="predicted"/>
<dbReference type="GO" id="GO:0005737">
    <property type="term" value="C:cytoplasm"/>
    <property type="evidence" value="ECO:0007669"/>
    <property type="project" value="UniProtKB-SubCell"/>
</dbReference>
<evidence type="ECO:0000313" key="4">
    <source>
        <dbReference type="EMBL" id="ELU14522.1"/>
    </source>
</evidence>
<accession>R7V7Q7</accession>
<name>R7V7Q7_CAPTE</name>
<organism evidence="4">
    <name type="scientific">Capitella teleta</name>
    <name type="common">Polychaete worm</name>
    <dbReference type="NCBI Taxonomy" id="283909"/>
    <lineage>
        <taxon>Eukaryota</taxon>
        <taxon>Metazoa</taxon>
        <taxon>Spiralia</taxon>
        <taxon>Lophotrochozoa</taxon>
        <taxon>Annelida</taxon>
        <taxon>Polychaeta</taxon>
        <taxon>Sedentaria</taxon>
        <taxon>Scolecida</taxon>
        <taxon>Capitellidae</taxon>
        <taxon>Capitella</taxon>
    </lineage>
</organism>
<keyword evidence="6" id="KW-1185">Reference proteome</keyword>
<dbReference type="Proteomes" id="UP000014760">
    <property type="component" value="Unassembled WGS sequence"/>
</dbReference>
<dbReference type="Gene3D" id="3.40.50.300">
    <property type="entry name" value="P-loop containing nucleotide triphosphate hydrolases"/>
    <property type="match status" value="1"/>
</dbReference>
<dbReference type="InterPro" id="IPR047187">
    <property type="entry name" value="SF1_C_Upf1"/>
</dbReference>
<dbReference type="InterPro" id="IPR041679">
    <property type="entry name" value="DNA2/NAM7-like_C"/>
</dbReference>
<dbReference type="HOGENOM" id="CLU_1476507_0_0_1"/>
<dbReference type="EMBL" id="KB294419">
    <property type="protein sequence ID" value="ELU14522.1"/>
    <property type="molecule type" value="Genomic_DNA"/>
</dbReference>
<dbReference type="STRING" id="283909.R7V7Q7"/>
<gene>
    <name evidence="4" type="ORF">CAPTEDRAFT_189533</name>
</gene>
<evidence type="ECO:0000313" key="6">
    <source>
        <dbReference type="Proteomes" id="UP000014760"/>
    </source>
</evidence>
<protein>
    <recommendedName>
        <fullName evidence="3">DNA2/NAM7 helicase-like C-terminal domain-containing protein</fullName>
    </recommendedName>
</protein>
<dbReference type="OrthoDB" id="6513042at2759"/>
<feature type="domain" description="DNA2/NAM7 helicase-like C-terminal" evidence="3">
    <location>
        <begin position="30"/>
        <end position="137"/>
    </location>
</feature>
<reference evidence="5" key="3">
    <citation type="submission" date="2015-06" db="UniProtKB">
        <authorList>
            <consortium name="EnsemblMetazoa"/>
        </authorList>
    </citation>
    <scope>IDENTIFICATION</scope>
</reference>
<dbReference type="AlphaFoldDB" id="R7V7Q7"/>
<dbReference type="PANTHER" id="PTHR45418:SF1">
    <property type="entry name" value="CANCER_TESTIS ANTIGEN 55"/>
    <property type="match status" value="1"/>
</dbReference>
<dbReference type="EMBL" id="AMQN01018481">
    <property type="status" value="NOT_ANNOTATED_CDS"/>
    <property type="molecule type" value="Genomic_DNA"/>
</dbReference>
<evidence type="ECO:0000259" key="3">
    <source>
        <dbReference type="Pfam" id="PF13087"/>
    </source>
</evidence>
<feature type="domain" description="DNA2/NAM7 helicase-like C-terminal" evidence="3">
    <location>
        <begin position="142"/>
        <end position="171"/>
    </location>
</feature>
<dbReference type="EnsemblMetazoa" id="CapteT189533">
    <property type="protein sequence ID" value="CapteP189533"/>
    <property type="gene ID" value="CapteG189533"/>
</dbReference>
<keyword evidence="2" id="KW-0963">Cytoplasm</keyword>
<reference evidence="4 6" key="2">
    <citation type="journal article" date="2013" name="Nature">
        <title>Insights into bilaterian evolution from three spiralian genomes.</title>
        <authorList>
            <person name="Simakov O."/>
            <person name="Marletaz F."/>
            <person name="Cho S.J."/>
            <person name="Edsinger-Gonzales E."/>
            <person name="Havlak P."/>
            <person name="Hellsten U."/>
            <person name="Kuo D.H."/>
            <person name="Larsson T."/>
            <person name="Lv J."/>
            <person name="Arendt D."/>
            <person name="Savage R."/>
            <person name="Osoegawa K."/>
            <person name="de Jong P."/>
            <person name="Grimwood J."/>
            <person name="Chapman J.A."/>
            <person name="Shapiro H."/>
            <person name="Aerts A."/>
            <person name="Otillar R.P."/>
            <person name="Terry A.Y."/>
            <person name="Boore J.L."/>
            <person name="Grigoriev I.V."/>
            <person name="Lindberg D.R."/>
            <person name="Seaver E.C."/>
            <person name="Weisblat D.A."/>
            <person name="Putnam N.H."/>
            <person name="Rokhsar D.S."/>
        </authorList>
    </citation>
    <scope>NUCLEOTIDE SEQUENCE</scope>
    <source>
        <strain evidence="4 6">I ESC-2004</strain>
    </source>
</reference>
<evidence type="ECO:0000256" key="2">
    <source>
        <dbReference type="ARBA" id="ARBA00022490"/>
    </source>
</evidence>
<comment type="subcellular location">
    <subcellularLocation>
        <location evidence="1">Cytoplasm</location>
    </subcellularLocation>
</comment>
<dbReference type="InterPro" id="IPR027417">
    <property type="entry name" value="P-loop_NTPase"/>
</dbReference>
<evidence type="ECO:0000256" key="1">
    <source>
        <dbReference type="ARBA" id="ARBA00004496"/>
    </source>
</evidence>
<sequence>MSFLERLIQRPLYDRDEVKFKGHGAYDPLLVTKLIENYRSHPVLLSLPSQIFYHSELKASSDPALVECFCGWSLLPSLHFPLIFHGVRGVDLRVAGCALPAGRHEHTQHLMSWDDVGVITPYRKQVEKIRVRFNEQLVDGDVRHNLGFLSNPKRFNVSVTRAMSLLIIIANPHVLAQVCVCAE</sequence>
<dbReference type="SUPFAM" id="SSF52540">
    <property type="entry name" value="P-loop containing nucleoside triphosphate hydrolases"/>
    <property type="match status" value="1"/>
</dbReference>
<dbReference type="OMA" id="TYCCQLA"/>
<dbReference type="CDD" id="cd18808">
    <property type="entry name" value="SF1_C_Upf1"/>
    <property type="match status" value="1"/>
</dbReference>
<dbReference type="Pfam" id="PF13087">
    <property type="entry name" value="AAA_12"/>
    <property type="match status" value="2"/>
</dbReference>